<dbReference type="Proteomes" id="UP001064027">
    <property type="component" value="Chromosome"/>
</dbReference>
<evidence type="ECO:0000313" key="1">
    <source>
        <dbReference type="EMBL" id="UXH46732.1"/>
    </source>
</evidence>
<accession>A0ACD4CDZ8</accession>
<proteinExistence type="predicted"/>
<organism evidence="1 2">
    <name type="scientific">Rossellomorea vietnamensis</name>
    <dbReference type="NCBI Taxonomy" id="218284"/>
    <lineage>
        <taxon>Bacteria</taxon>
        <taxon>Bacillati</taxon>
        <taxon>Bacillota</taxon>
        <taxon>Bacilli</taxon>
        <taxon>Bacillales</taxon>
        <taxon>Bacillaceae</taxon>
        <taxon>Rossellomorea</taxon>
    </lineage>
</organism>
<dbReference type="EMBL" id="CP104558">
    <property type="protein sequence ID" value="UXH46732.1"/>
    <property type="molecule type" value="Genomic_DNA"/>
</dbReference>
<keyword evidence="2" id="KW-1185">Reference proteome</keyword>
<evidence type="ECO:0000313" key="2">
    <source>
        <dbReference type="Proteomes" id="UP001064027"/>
    </source>
</evidence>
<name>A0ACD4CDZ8_9BACI</name>
<gene>
    <name evidence="1" type="ORF">N5C46_06290</name>
</gene>
<sequence length="490" mass="53661">MFMNTQFDKLFINGEWIDGGSENTIPNQNPFDHTEIGSIQAASKEDLDKAYQSAQEAQKSWANELPQTKRSIMEKAVSVVEENKDLIIEWLIKESGSTYMKAAGEVTVSINSMKEAATYPYRMEGKILPSQVPGKENRVYRAPLGVVGIISPWNFPFHLAVRSIATALATGNGVVVKPATHTPVTGGLLFASIFEEAGLPKGLLNVVVGKGSEIGDDIVTHPIPRLISFTGSTEVGRRIGELAGKNLKKTALELGGNNVFIVLDDADLDQAVESALFGKFYHQGQICMSINRIMVQQGMYDKFVDAFVSRVKELQVGDPSDKKTQIGPLIDQNQVDRILKDIESSKEMGAEVALGGNAEKNLLYPTVLTHVTNSMPIAKNEIFGPVAAIIPFDSEEEVVGLANEHPYGLSGAVHSSSIERATNVAHQVETGMIHINDEPVNDEPHMPFGGEKDSGLGRFNGEWALEEFTTVKWVAVQHKRRDYGPFIEKR</sequence>
<protein>
    <submittedName>
        <fullName evidence="1">Aldehyde dehydrogenase family protein</fullName>
    </submittedName>
</protein>
<reference evidence="1" key="1">
    <citation type="submission" date="2022-09" db="EMBL/GenBank/DDBJ databases">
        <title>Complete genome sequence of Rossellomorea vietnamensis strain RL-WG62, a newly isolated PGPR with the potential for plant salinity stress alleviation.</title>
        <authorList>
            <person name="Ren L."/>
            <person name="Wang G."/>
            <person name="Hu H."/>
        </authorList>
    </citation>
    <scope>NUCLEOTIDE SEQUENCE</scope>
    <source>
        <strain evidence="1">RL-WG62</strain>
    </source>
</reference>